<dbReference type="RefSeq" id="WP_066170619.1">
    <property type="nucleotide sequence ID" value="NZ_CP036246.2"/>
</dbReference>
<proteinExistence type="predicted"/>
<evidence type="ECO:0000256" key="4">
    <source>
        <dbReference type="ARBA" id="ARBA00023251"/>
    </source>
</evidence>
<keyword evidence="8" id="KW-1185">Reference proteome</keyword>
<dbReference type="EC" id="3.5.2.6" evidence="2"/>
<reference evidence="7 9" key="3">
    <citation type="submission" date="2019-09" db="EMBL/GenBank/DDBJ databases">
        <title>Taxonomic note: a critical rebuttal of the proposed division of the genus Arcobacter into six genera, emended descriptions of Arcobacter anaerophilus and the genus Arcobacter, and an assessment of genus-level boundaries for Epsilonproteobacteria using in silico genomic comparator tools.</title>
        <authorList>
            <person name="On S.L.W."/>
            <person name="Miller W.G."/>
            <person name="Biggs P."/>
            <person name="Cornelius A."/>
            <person name="Vandamme P."/>
        </authorList>
    </citation>
    <scope>NUCLEOTIDE SEQUENCE [LARGE SCALE GENOMIC DNA]</scope>
    <source>
        <strain evidence="7 9">CCUG 56899</strain>
    </source>
</reference>
<keyword evidence="3" id="KW-1015">Disulfide bond</keyword>
<evidence type="ECO:0000313" key="8">
    <source>
        <dbReference type="Proteomes" id="UP000093159"/>
    </source>
</evidence>
<dbReference type="SUPFAM" id="SSF81901">
    <property type="entry name" value="HCP-like"/>
    <property type="match status" value="1"/>
</dbReference>
<evidence type="ECO:0000256" key="2">
    <source>
        <dbReference type="ARBA" id="ARBA00012865"/>
    </source>
</evidence>
<dbReference type="SMART" id="SM00671">
    <property type="entry name" value="SEL1"/>
    <property type="match status" value="3"/>
</dbReference>
<dbReference type="AlphaFoldDB" id="A0A1C0AXD4"/>
<dbReference type="Proteomes" id="UP000322644">
    <property type="component" value="Chromosome"/>
</dbReference>
<feature type="signal peptide" evidence="5">
    <location>
        <begin position="1"/>
        <end position="23"/>
    </location>
</feature>
<evidence type="ECO:0000256" key="3">
    <source>
        <dbReference type="ARBA" id="ARBA00023157"/>
    </source>
</evidence>
<dbReference type="EMBL" id="LDIR01000002">
    <property type="protein sequence ID" value="OCL91654.1"/>
    <property type="molecule type" value="Genomic_DNA"/>
</dbReference>
<dbReference type="Pfam" id="PF07720">
    <property type="entry name" value="TPR_3"/>
    <property type="match status" value="1"/>
</dbReference>
<reference evidence="7 9" key="2">
    <citation type="submission" date="2019-09" db="EMBL/GenBank/DDBJ databases">
        <title>Complete genome sequencing of four Arcobacter species reveals a diverse suite of mobile elements.</title>
        <authorList>
            <person name="Miller W.G."/>
            <person name="Yee E."/>
            <person name="Bono J.L."/>
        </authorList>
    </citation>
    <scope>NUCLEOTIDE SEQUENCE [LARGE SCALE GENOMIC DNA]</scope>
    <source>
        <strain evidence="7 9">CCUG 56899</strain>
    </source>
</reference>
<dbReference type="EMBL" id="CP036246">
    <property type="protein sequence ID" value="QEP39731.1"/>
    <property type="molecule type" value="Genomic_DNA"/>
</dbReference>
<dbReference type="Pfam" id="PF08238">
    <property type="entry name" value="Sel1"/>
    <property type="match status" value="3"/>
</dbReference>
<evidence type="ECO:0000256" key="1">
    <source>
        <dbReference type="ARBA" id="ARBA00001526"/>
    </source>
</evidence>
<comment type="catalytic activity">
    <reaction evidence="1">
        <text>a beta-lactam + H2O = a substituted beta-amino acid</text>
        <dbReference type="Rhea" id="RHEA:20401"/>
        <dbReference type="ChEBI" id="CHEBI:15377"/>
        <dbReference type="ChEBI" id="CHEBI:35627"/>
        <dbReference type="ChEBI" id="CHEBI:140347"/>
        <dbReference type="EC" id="3.5.2.6"/>
    </reaction>
</comment>
<name>A0A1C0AXD4_9BACT</name>
<dbReference type="PANTHER" id="PTHR43628">
    <property type="entry name" value="ACTIVATOR OF C KINASE PROTEIN 1-RELATED"/>
    <property type="match status" value="1"/>
</dbReference>
<dbReference type="GO" id="GO:0008800">
    <property type="term" value="F:beta-lactamase activity"/>
    <property type="evidence" value="ECO:0007669"/>
    <property type="project" value="UniProtKB-EC"/>
</dbReference>
<evidence type="ECO:0000313" key="9">
    <source>
        <dbReference type="Proteomes" id="UP000322644"/>
    </source>
</evidence>
<dbReference type="Proteomes" id="UP000093159">
    <property type="component" value="Unassembled WGS sequence"/>
</dbReference>
<dbReference type="InterPro" id="IPR011990">
    <property type="entry name" value="TPR-like_helical_dom_sf"/>
</dbReference>
<dbReference type="GO" id="GO:0046677">
    <property type="term" value="P:response to antibiotic"/>
    <property type="evidence" value="ECO:0007669"/>
    <property type="project" value="UniProtKB-KW"/>
</dbReference>
<evidence type="ECO:0000313" key="7">
    <source>
        <dbReference type="EMBL" id="QEP39731.1"/>
    </source>
</evidence>
<feature type="chain" id="PRO_5043143730" description="beta-lactamase" evidence="5">
    <location>
        <begin position="24"/>
        <end position="313"/>
    </location>
</feature>
<gene>
    <name evidence="6" type="ORF">AAX28_01399</name>
    <name evidence="7" type="ORF">APORC_0092</name>
</gene>
<keyword evidence="4" id="KW-0046">Antibiotic resistance</keyword>
<dbReference type="Gene3D" id="1.25.40.10">
    <property type="entry name" value="Tetratricopeptide repeat domain"/>
    <property type="match status" value="2"/>
</dbReference>
<protein>
    <recommendedName>
        <fullName evidence="2">beta-lactamase</fullName>
        <ecNumber evidence="2">3.5.2.6</ecNumber>
    </recommendedName>
</protein>
<organism evidence="7 9">
    <name type="scientific">Arcobacter porcinus</name>
    <dbReference type="NCBI Taxonomy" id="1935204"/>
    <lineage>
        <taxon>Bacteria</taxon>
        <taxon>Pseudomonadati</taxon>
        <taxon>Campylobacterota</taxon>
        <taxon>Epsilonproteobacteria</taxon>
        <taxon>Campylobacterales</taxon>
        <taxon>Arcobacteraceae</taxon>
        <taxon>Arcobacter</taxon>
    </lineage>
</organism>
<keyword evidence="5" id="KW-0732">Signal</keyword>
<dbReference type="PANTHER" id="PTHR43628:SF1">
    <property type="entry name" value="CHITIN SYNTHASE REGULATORY FACTOR 2-RELATED"/>
    <property type="match status" value="1"/>
</dbReference>
<evidence type="ECO:0000256" key="5">
    <source>
        <dbReference type="SAM" id="SignalP"/>
    </source>
</evidence>
<reference evidence="6 8" key="1">
    <citation type="submission" date="2015-05" db="EMBL/GenBank/DDBJ databases">
        <authorList>
            <person name="Rovetto F."/>
            <person name="Cocolin L."/>
            <person name="Illeghems K."/>
            <person name="Van Nieuwerburgh F."/>
            <person name="Houf K."/>
        </authorList>
    </citation>
    <scope>NUCLEOTIDE SEQUENCE [LARGE SCALE GENOMIC DNA]</scope>
    <source>
        <strain evidence="6 8">117434</strain>
    </source>
</reference>
<dbReference type="InterPro" id="IPR052945">
    <property type="entry name" value="Mitotic_Regulator"/>
</dbReference>
<dbReference type="InterPro" id="IPR011716">
    <property type="entry name" value="TPR-3"/>
</dbReference>
<accession>A0A1C0AXD4</accession>
<evidence type="ECO:0000313" key="6">
    <source>
        <dbReference type="EMBL" id="OCL91654.1"/>
    </source>
</evidence>
<dbReference type="InterPro" id="IPR006597">
    <property type="entry name" value="Sel1-like"/>
</dbReference>
<dbReference type="OrthoDB" id="9772133at2"/>
<sequence length="313" mass="36721">MIKKTILGLVLVVSLGFANQSYSDLAFEQYEKGNYQQAINLYLKDTENPNSLADESHYKIGFIYNKKLNDYKNAFKYFKLSADKYNIEALVELGLFYSLGKGDIKKDYLEAFKYWLLAYDLTLLNPNATKEDKDWLKDNLRILYKENKELISKKVAQKDDANTFYLAYMWDLCIEGTRGDTEDTKDLIFCDTDTAKEYFLQAKNLSWANYKYIEIASRLASFYRPARKGEEKNMFENKENFEVLQRFILNEYNVLVNDNFPMANIALAMLYIKGDIVEKDLRKAKDYIQKAYNSGIKKVPLDIWIKYNLDNVK</sequence>
<dbReference type="KEGG" id="apoc:APORC_0092"/>